<evidence type="ECO:0008006" key="3">
    <source>
        <dbReference type="Google" id="ProtNLM"/>
    </source>
</evidence>
<accession>A0ABV7H385</accession>
<protein>
    <recommendedName>
        <fullName evidence="3">Class I SAM-dependent methyltransferase</fullName>
    </recommendedName>
</protein>
<dbReference type="EMBL" id="JBHRTI010000002">
    <property type="protein sequence ID" value="MFC3146096.1"/>
    <property type="molecule type" value="Genomic_DNA"/>
</dbReference>
<evidence type="ECO:0000313" key="2">
    <source>
        <dbReference type="Proteomes" id="UP001595556"/>
    </source>
</evidence>
<keyword evidence="2" id="KW-1185">Reference proteome</keyword>
<proteinExistence type="predicted"/>
<sequence>MAEKQAGFLPTQPWSEQTPLSEEFLSRLRAMERAYLMQESPLRQCGFSGSQRRWETQRRPIVQAIEGDGDLLNLGCANGYLLESLVKWAEEKEIFLTPHGLDAGKLLIEQAQKRMSLFSRNFYIGNAWDWVPPRQYLYVYTSVDLVPPEFVPAYLKRIGRDIVADGGRLIVGSYGSRSRQQEPMNLRYLFDDMGWATDGMASAPGGPDMPVAARFIWRDF</sequence>
<dbReference type="Proteomes" id="UP001595556">
    <property type="component" value="Unassembled WGS sequence"/>
</dbReference>
<organism evidence="1 2">
    <name type="scientific">Piscinibacterium candidicorallinum</name>
    <dbReference type="NCBI Taxonomy" id="1793872"/>
    <lineage>
        <taxon>Bacteria</taxon>
        <taxon>Pseudomonadati</taxon>
        <taxon>Pseudomonadota</taxon>
        <taxon>Betaproteobacteria</taxon>
        <taxon>Burkholderiales</taxon>
        <taxon>Piscinibacterium</taxon>
    </lineage>
</organism>
<reference evidence="2" key="1">
    <citation type="journal article" date="2019" name="Int. J. Syst. Evol. Microbiol.">
        <title>The Global Catalogue of Microorganisms (GCM) 10K type strain sequencing project: providing services to taxonomists for standard genome sequencing and annotation.</title>
        <authorList>
            <consortium name="The Broad Institute Genomics Platform"/>
            <consortium name="The Broad Institute Genome Sequencing Center for Infectious Disease"/>
            <person name="Wu L."/>
            <person name="Ma J."/>
        </authorList>
    </citation>
    <scope>NUCLEOTIDE SEQUENCE [LARGE SCALE GENOMIC DNA]</scope>
    <source>
        <strain evidence="2">KCTC 52168</strain>
    </source>
</reference>
<comment type="caution">
    <text evidence="1">The sequence shown here is derived from an EMBL/GenBank/DDBJ whole genome shotgun (WGS) entry which is preliminary data.</text>
</comment>
<name>A0ABV7H385_9BURK</name>
<gene>
    <name evidence="1" type="ORF">ACFOEN_00410</name>
</gene>
<dbReference type="SUPFAM" id="SSF53335">
    <property type="entry name" value="S-adenosyl-L-methionine-dependent methyltransferases"/>
    <property type="match status" value="1"/>
</dbReference>
<dbReference type="InterPro" id="IPR029063">
    <property type="entry name" value="SAM-dependent_MTases_sf"/>
</dbReference>
<dbReference type="RefSeq" id="WP_377300384.1">
    <property type="nucleotide sequence ID" value="NZ_CP180191.1"/>
</dbReference>
<dbReference type="Gene3D" id="3.40.50.150">
    <property type="entry name" value="Vaccinia Virus protein VP39"/>
    <property type="match status" value="1"/>
</dbReference>
<evidence type="ECO:0000313" key="1">
    <source>
        <dbReference type="EMBL" id="MFC3146096.1"/>
    </source>
</evidence>